<organism evidence="2 3">
    <name type="scientific">Glomerella acutata</name>
    <name type="common">Colletotrichum acutatum</name>
    <dbReference type="NCBI Taxonomy" id="27357"/>
    <lineage>
        <taxon>Eukaryota</taxon>
        <taxon>Fungi</taxon>
        <taxon>Dikarya</taxon>
        <taxon>Ascomycota</taxon>
        <taxon>Pezizomycotina</taxon>
        <taxon>Sordariomycetes</taxon>
        <taxon>Hypocreomycetidae</taxon>
        <taxon>Glomerellales</taxon>
        <taxon>Glomerellaceae</taxon>
        <taxon>Colletotrichum</taxon>
        <taxon>Colletotrichum acutatum species complex</taxon>
    </lineage>
</organism>
<protein>
    <submittedName>
        <fullName evidence="2">Uncharacterized protein</fullName>
    </submittedName>
</protein>
<dbReference type="AlphaFoldDB" id="A0AAD8USU6"/>
<dbReference type="EMBL" id="JAHMHS010000019">
    <property type="protein sequence ID" value="KAK1728182.1"/>
    <property type="molecule type" value="Genomic_DNA"/>
</dbReference>
<dbReference type="Proteomes" id="UP001244207">
    <property type="component" value="Unassembled WGS sequence"/>
</dbReference>
<feature type="compositionally biased region" description="Basic and acidic residues" evidence="1">
    <location>
        <begin position="31"/>
        <end position="47"/>
    </location>
</feature>
<feature type="region of interest" description="Disordered" evidence="1">
    <location>
        <begin position="27"/>
        <end position="48"/>
    </location>
</feature>
<evidence type="ECO:0000313" key="2">
    <source>
        <dbReference type="EMBL" id="KAK1728182.1"/>
    </source>
</evidence>
<name>A0AAD8USU6_GLOAC</name>
<sequence>MMNLGRSIWRVELSAIVRESMRMSSCRRRHLGSDGHGDVRRGGRESGTEACMQAGTWGRRLSSPGGSGTRRHWEPAPESFLSFSAWRAWERQQGPNICKIHPQSPRRVGSFYSRLKGRVWQLGARPKEKSFPSFPEDEAPKACQAVVLQLNPSVDPVYPGERSSSKSRLAQRAYIPSKTAHFLLSPPPTFNHHLSTPIRSRP</sequence>
<accession>A0AAD8USU6</accession>
<gene>
    <name evidence="2" type="ORF">BDZ83DRAFT_152849</name>
</gene>
<comment type="caution">
    <text evidence="2">The sequence shown here is derived from an EMBL/GenBank/DDBJ whole genome shotgun (WGS) entry which is preliminary data.</text>
</comment>
<evidence type="ECO:0000313" key="3">
    <source>
        <dbReference type="Proteomes" id="UP001244207"/>
    </source>
</evidence>
<reference evidence="2" key="1">
    <citation type="submission" date="2021-12" db="EMBL/GenBank/DDBJ databases">
        <title>Comparative genomics, transcriptomics and evolutionary studies reveal genomic signatures of adaptation to plant cell wall in hemibiotrophic fungi.</title>
        <authorList>
            <consortium name="DOE Joint Genome Institute"/>
            <person name="Baroncelli R."/>
            <person name="Diaz J.F."/>
            <person name="Benocci T."/>
            <person name="Peng M."/>
            <person name="Battaglia E."/>
            <person name="Haridas S."/>
            <person name="Andreopoulos W."/>
            <person name="Labutti K."/>
            <person name="Pangilinan J."/>
            <person name="Floch G.L."/>
            <person name="Makela M.R."/>
            <person name="Henrissat B."/>
            <person name="Grigoriev I.V."/>
            <person name="Crouch J.A."/>
            <person name="De Vries R.P."/>
            <person name="Sukno S.A."/>
            <person name="Thon M.R."/>
        </authorList>
    </citation>
    <scope>NUCLEOTIDE SEQUENCE</scope>
    <source>
        <strain evidence="2">CBS 112980</strain>
    </source>
</reference>
<proteinExistence type="predicted"/>
<evidence type="ECO:0000256" key="1">
    <source>
        <dbReference type="SAM" id="MobiDB-lite"/>
    </source>
</evidence>
<keyword evidence="3" id="KW-1185">Reference proteome</keyword>
<dbReference type="RefSeq" id="XP_060368237.1">
    <property type="nucleotide sequence ID" value="XM_060501340.1"/>
</dbReference>
<dbReference type="GeneID" id="85385239"/>